<dbReference type="EMBL" id="GBHO01011086">
    <property type="protein sequence ID" value="JAG32518.1"/>
    <property type="molecule type" value="Transcribed_RNA"/>
</dbReference>
<feature type="domain" description="PI3K/PI4K catalytic" evidence="3">
    <location>
        <begin position="1046"/>
        <end position="1381"/>
    </location>
</feature>
<dbReference type="InterPro" id="IPR018936">
    <property type="entry name" value="PI3/4_kinase_CS"/>
</dbReference>
<dbReference type="GO" id="GO:0006303">
    <property type="term" value="P:double-strand break repair via nonhomologous end joining"/>
    <property type="evidence" value="ECO:0007669"/>
    <property type="project" value="InterPro"/>
</dbReference>
<keyword evidence="2 4" id="KW-0418">Kinase</keyword>
<sequence>KYSSYGVRFSGINVLKSFIGCGNVDVVSTIVRYVMDHSREFSSPNLRTQVYEIVVTASGFLSSTDSGSTLSLKIEEWLFKHLFEEGRADLQKQLIRCITNDHIWKSNTRESIMKLLEVLPNVSINHNIVSCFVNILLLRSFKSYDLEDTMCDELTVGNDVERCLQSIEPVVVSSSLAPLFVETILDGNSIIPTDDDDDLYPSENQELPAVPKLAVKTMAREVKYLRVYGNKKLPDVRITFSEVISTLQTLCKFNGRISGAIFTSLFTSVLSEMLDQSLLKRLEALIPTLLNNVVNRSSPDPTFLMPLLNLCWENTITLEPTLLYDVCKLCKTREVGVLLAEQNVVPFGPSPYSRVREPNKKITTDYYYILSLFHKELGHSGVSTSFDEKTCKSVLESYGSSRGNEECMQTIFSRDTEFKELAMLNDWDQLKKVLGRPELIESSLDWENRYFKRFLNYRVLSEVNCKMFGNDPSITVPMMEWLESRSRYPDEIQRELGDDLNMLYLVHNRLGDFKTVTALSVIHRIYFLGLDRQVSAIHHDVKLKQSFDNYVMANCLGTQDKSLFFHQLRIDELYYPETPIEWNQLIINRNYFLSFIHEQCKSPPEKPQVLIRKLQSDYIMFLIRKGHLGLVKHFYSKFLKDSSYSYLKDDFIEISMINLLESQNHLNERLKLECLWKSWHSLTLVEGFEEKGVTVLLHLLALCSEFVLCMETCAGLCPQQLREGLKGFSSNLEHFPLKEAIIRCGHESISRAFEHTEGKMQDAFRIAAEFCMKHLEVVSSDLQRQLNETSVKCILKSLALGNRYGHHMLLKALNIVLNDIHTEEVFLNESLNIDVSSLEFWLPQLIGFLNCGKGKILEPILVKLTEKCPQKLWLILRLYQSEQLNASLTLQKILKKLGPQMYGEKFVEALGTICHPNLLLKSYVSRLLRAQLPEDILKVYNEIKEKCFFKPHRGMMVGRIFMINDQYMDFIENIFDKKRQNCAFSDEETKMAVRTVEIQSLERYARLESFSPLLSSFNCNTFKFEIPRTGFDEKTSCSNAVTLASFSPNVSVIQSLRKPIKIDMLGSDGIIYPWIVKFDEDLRQDQYIQQLFSIINRSMKLRRDWNKENIITYKVVPFTPHYGIIEMVNSTLTMSSLINTSSIEIANIRNSLKEEHSKWIYQSLVEAPREDATTAYGQAAKFYSAEDVLKSFLSKSTKVPQDLLRSCILKYCVSPMEYFHRRINFLRSHSVLSACHWVTGVGDRHLNNFLFSTETCELIGIDFGFSFGAGVECLPVPELVPFRLTPQFLGAYIPLYTSGIMEDVMVKCLSSIDKDILLLAMEVLVQLPFHDMHKNIHEYNSKGAAVDHARWIIDAVQKKLYMENPLNVICEHLSHGRLEQYTVDIYRSVLERFSHFSKASSPKELVKMLIEMASDGVLLGLSHHNFEPWI</sequence>
<dbReference type="PANTHER" id="PTHR11139:SF68">
    <property type="entry name" value="DNA-DEPENDENT PROTEIN KINASE CATALYTIC SUBUNIT"/>
    <property type="match status" value="1"/>
</dbReference>
<reference evidence="4" key="1">
    <citation type="journal article" date="2014" name="PLoS ONE">
        <title>Transcriptome-Based Identification of ABC Transporters in the Western Tarnished Plant Bug Lygus hesperus.</title>
        <authorList>
            <person name="Hull J.J."/>
            <person name="Chaney K."/>
            <person name="Geib S.M."/>
            <person name="Fabrick J.A."/>
            <person name="Brent C.S."/>
            <person name="Walsh D."/>
            <person name="Lavine L.C."/>
        </authorList>
    </citation>
    <scope>NUCLEOTIDE SEQUENCE</scope>
</reference>
<dbReference type="Gene3D" id="1.10.1070.11">
    <property type="entry name" value="Phosphatidylinositol 3-/4-kinase, catalytic domain"/>
    <property type="match status" value="1"/>
</dbReference>
<dbReference type="GO" id="GO:0005634">
    <property type="term" value="C:nucleus"/>
    <property type="evidence" value="ECO:0007669"/>
    <property type="project" value="TreeGrafter"/>
</dbReference>
<organism evidence="4">
    <name type="scientific">Lygus hesperus</name>
    <name type="common">Western plant bug</name>
    <dbReference type="NCBI Taxonomy" id="30085"/>
    <lineage>
        <taxon>Eukaryota</taxon>
        <taxon>Metazoa</taxon>
        <taxon>Ecdysozoa</taxon>
        <taxon>Arthropoda</taxon>
        <taxon>Hexapoda</taxon>
        <taxon>Insecta</taxon>
        <taxon>Pterygota</taxon>
        <taxon>Neoptera</taxon>
        <taxon>Paraneoptera</taxon>
        <taxon>Hemiptera</taxon>
        <taxon>Heteroptera</taxon>
        <taxon>Panheteroptera</taxon>
        <taxon>Cimicomorpha</taxon>
        <taxon>Miridae</taxon>
        <taxon>Mirini</taxon>
        <taxon>Lygus</taxon>
    </lineage>
</organism>
<dbReference type="InterPro" id="IPR011009">
    <property type="entry name" value="Kinase-like_dom_sf"/>
</dbReference>
<evidence type="ECO:0000313" key="4">
    <source>
        <dbReference type="EMBL" id="JAG32518.1"/>
    </source>
</evidence>
<evidence type="ECO:0000256" key="1">
    <source>
        <dbReference type="ARBA" id="ARBA00022679"/>
    </source>
</evidence>
<evidence type="ECO:0000256" key="2">
    <source>
        <dbReference type="ARBA" id="ARBA00022777"/>
    </source>
</evidence>
<protein>
    <submittedName>
        <fullName evidence="4">DNA-dependent protein kinase catalytic subunit</fullName>
    </submittedName>
</protein>
<dbReference type="GO" id="GO:0004674">
    <property type="term" value="F:protein serine/threonine kinase activity"/>
    <property type="evidence" value="ECO:0007669"/>
    <property type="project" value="TreeGrafter"/>
</dbReference>
<name>A0A0A9YN41_LYGHE</name>
<keyword evidence="1" id="KW-0808">Transferase</keyword>
<dbReference type="SMART" id="SM00146">
    <property type="entry name" value="PI3Kc"/>
    <property type="match status" value="1"/>
</dbReference>
<dbReference type="InterPro" id="IPR036940">
    <property type="entry name" value="PI3/4_kinase_cat_sf"/>
</dbReference>
<dbReference type="GO" id="GO:0008630">
    <property type="term" value="P:intrinsic apoptotic signaling pathway in response to DNA damage"/>
    <property type="evidence" value="ECO:0007669"/>
    <property type="project" value="TreeGrafter"/>
</dbReference>
<feature type="non-terminal residue" evidence="4">
    <location>
        <position position="1"/>
    </location>
</feature>
<accession>A0A0A9YN41</accession>
<dbReference type="PROSITE" id="PS00915">
    <property type="entry name" value="PI3_4_KINASE_1"/>
    <property type="match status" value="1"/>
</dbReference>
<dbReference type="InterPro" id="IPR045581">
    <property type="entry name" value="DNAPKcs_CC5"/>
</dbReference>
<dbReference type="PROSITE" id="PS50290">
    <property type="entry name" value="PI3_4_KINASE_3"/>
    <property type="match status" value="1"/>
</dbReference>
<dbReference type="InterPro" id="IPR000403">
    <property type="entry name" value="PI3/4_kinase_cat_dom"/>
</dbReference>
<dbReference type="Pfam" id="PF19704">
    <property type="entry name" value="DNAPKcs_CC5"/>
    <property type="match status" value="1"/>
</dbReference>
<dbReference type="SUPFAM" id="SSF56112">
    <property type="entry name" value="Protein kinase-like (PK-like)"/>
    <property type="match status" value="1"/>
</dbReference>
<reference evidence="4" key="2">
    <citation type="submission" date="2014-07" db="EMBL/GenBank/DDBJ databases">
        <authorList>
            <person name="Hull J."/>
        </authorList>
    </citation>
    <scope>NUCLEOTIDE SEQUENCE</scope>
</reference>
<dbReference type="Gene3D" id="3.30.1010.10">
    <property type="entry name" value="Phosphatidylinositol 3-kinase Catalytic Subunit, Chain A, domain 4"/>
    <property type="match status" value="1"/>
</dbReference>
<dbReference type="GO" id="GO:0000723">
    <property type="term" value="P:telomere maintenance"/>
    <property type="evidence" value="ECO:0007669"/>
    <property type="project" value="TreeGrafter"/>
</dbReference>
<dbReference type="InterPro" id="IPR050517">
    <property type="entry name" value="DDR_Repair_Kinase"/>
</dbReference>
<evidence type="ECO:0000259" key="3">
    <source>
        <dbReference type="PROSITE" id="PS50290"/>
    </source>
</evidence>
<proteinExistence type="predicted"/>
<dbReference type="Pfam" id="PF00454">
    <property type="entry name" value="PI3_PI4_kinase"/>
    <property type="match status" value="1"/>
</dbReference>
<dbReference type="PANTHER" id="PTHR11139">
    <property type="entry name" value="ATAXIA TELANGIECTASIA MUTATED ATM -RELATED"/>
    <property type="match status" value="1"/>
</dbReference>
<gene>
    <name evidence="4" type="primary">PRKDC_0</name>
    <name evidence="4" type="ORF">CM83_35170</name>
</gene>